<dbReference type="InterPro" id="IPR026960">
    <property type="entry name" value="RVT-Znf"/>
</dbReference>
<dbReference type="AlphaFoldDB" id="A0AAV5BZJ4"/>
<name>A0AAV5BZJ4_ELECO</name>
<reference evidence="2" key="1">
    <citation type="journal article" date="2018" name="DNA Res.">
        <title>Multiple hybrid de novo genome assembly of finger millet, an orphan allotetraploid crop.</title>
        <authorList>
            <person name="Hatakeyama M."/>
            <person name="Aluri S."/>
            <person name="Balachadran M.T."/>
            <person name="Sivarajan S.R."/>
            <person name="Patrignani A."/>
            <person name="Gruter S."/>
            <person name="Poveda L."/>
            <person name="Shimizu-Inatsugi R."/>
            <person name="Baeten J."/>
            <person name="Francoijs K.J."/>
            <person name="Nataraja K.N."/>
            <person name="Reddy Y.A.N."/>
            <person name="Phadnis S."/>
            <person name="Ravikumar R.L."/>
            <person name="Schlapbach R."/>
            <person name="Sreeman S.M."/>
            <person name="Shimizu K.K."/>
        </authorList>
    </citation>
    <scope>NUCLEOTIDE SEQUENCE</scope>
</reference>
<keyword evidence="3" id="KW-1185">Reference proteome</keyword>
<evidence type="ECO:0000313" key="2">
    <source>
        <dbReference type="EMBL" id="GJM90953.1"/>
    </source>
</evidence>
<proteinExistence type="predicted"/>
<evidence type="ECO:0000259" key="1">
    <source>
        <dbReference type="Pfam" id="PF13966"/>
    </source>
</evidence>
<dbReference type="Proteomes" id="UP001054889">
    <property type="component" value="Unassembled WGS sequence"/>
</dbReference>
<evidence type="ECO:0000313" key="3">
    <source>
        <dbReference type="Proteomes" id="UP001054889"/>
    </source>
</evidence>
<dbReference type="Pfam" id="PF13966">
    <property type="entry name" value="zf-RVT"/>
    <property type="match status" value="1"/>
</dbReference>
<sequence>MGCSISDLAPLVFEAVPLAIRKQRTVAQGMHDLSWPADIQGGLNLIGLYEYFRLWDMIVEMEAHLSQEEDRHTWHFESSGQLSSKSAYQAYFYGAIRSEHLKKLWKSWAPQKCKVFLWLAIQNRCWTADGLAKRGLPHPAKCPLCDQEEEGIQHLLTTCVFSRDFWFRILLSSGFENKALRRHETSFAKWWNKAIKRIPKEKKRRA</sequence>
<accession>A0AAV5BZJ4</accession>
<reference evidence="2" key="2">
    <citation type="submission" date="2021-12" db="EMBL/GenBank/DDBJ databases">
        <title>Resequencing data analysis of finger millet.</title>
        <authorList>
            <person name="Hatakeyama M."/>
            <person name="Aluri S."/>
            <person name="Balachadran M.T."/>
            <person name="Sivarajan S.R."/>
            <person name="Poveda L."/>
            <person name="Shimizu-Inatsugi R."/>
            <person name="Schlapbach R."/>
            <person name="Sreeman S.M."/>
            <person name="Shimizu K.K."/>
        </authorList>
    </citation>
    <scope>NUCLEOTIDE SEQUENCE</scope>
</reference>
<feature type="domain" description="Reverse transcriptase zinc-binding" evidence="1">
    <location>
        <begin position="83"/>
        <end position="166"/>
    </location>
</feature>
<gene>
    <name evidence="2" type="primary">ga07282</name>
    <name evidence="2" type="ORF">PR202_ga07282</name>
</gene>
<organism evidence="2 3">
    <name type="scientific">Eleusine coracana subsp. coracana</name>
    <dbReference type="NCBI Taxonomy" id="191504"/>
    <lineage>
        <taxon>Eukaryota</taxon>
        <taxon>Viridiplantae</taxon>
        <taxon>Streptophyta</taxon>
        <taxon>Embryophyta</taxon>
        <taxon>Tracheophyta</taxon>
        <taxon>Spermatophyta</taxon>
        <taxon>Magnoliopsida</taxon>
        <taxon>Liliopsida</taxon>
        <taxon>Poales</taxon>
        <taxon>Poaceae</taxon>
        <taxon>PACMAD clade</taxon>
        <taxon>Chloridoideae</taxon>
        <taxon>Cynodonteae</taxon>
        <taxon>Eleusininae</taxon>
        <taxon>Eleusine</taxon>
    </lineage>
</organism>
<comment type="caution">
    <text evidence="2">The sequence shown here is derived from an EMBL/GenBank/DDBJ whole genome shotgun (WGS) entry which is preliminary data.</text>
</comment>
<dbReference type="EMBL" id="BQKI01000003">
    <property type="protein sequence ID" value="GJM90953.1"/>
    <property type="molecule type" value="Genomic_DNA"/>
</dbReference>
<protein>
    <recommendedName>
        <fullName evidence="1">Reverse transcriptase zinc-binding domain-containing protein</fullName>
    </recommendedName>
</protein>